<dbReference type="Proteomes" id="UP000247409">
    <property type="component" value="Unassembled WGS sequence"/>
</dbReference>
<reference evidence="2 3" key="1">
    <citation type="journal article" date="2018" name="Mol. Biol. Evol.">
        <title>Analysis of the draft genome of the red seaweed Gracilariopsis chorda provides insights into genome size evolution in Rhodophyta.</title>
        <authorList>
            <person name="Lee J."/>
            <person name="Yang E.C."/>
            <person name="Graf L."/>
            <person name="Yang J.H."/>
            <person name="Qiu H."/>
            <person name="Zel Zion U."/>
            <person name="Chan C.X."/>
            <person name="Stephens T.G."/>
            <person name="Weber A.P.M."/>
            <person name="Boo G.H."/>
            <person name="Boo S.M."/>
            <person name="Kim K.M."/>
            <person name="Shin Y."/>
            <person name="Jung M."/>
            <person name="Lee S.J."/>
            <person name="Yim H.S."/>
            <person name="Lee J.H."/>
            <person name="Bhattacharya D."/>
            <person name="Yoon H.S."/>
        </authorList>
    </citation>
    <scope>NUCLEOTIDE SEQUENCE [LARGE SCALE GENOMIC DNA]</scope>
    <source>
        <strain evidence="2 3">SKKU-2015</strain>
        <tissue evidence="2">Whole body</tissue>
    </source>
</reference>
<dbReference type="AlphaFoldDB" id="A0A2V3IU53"/>
<accession>A0A2V3IU53</accession>
<keyword evidence="3" id="KW-1185">Reference proteome</keyword>
<protein>
    <submittedName>
        <fullName evidence="2">Uncharacterized protein</fullName>
    </submittedName>
</protein>
<evidence type="ECO:0000313" key="2">
    <source>
        <dbReference type="EMBL" id="PXF45629.1"/>
    </source>
</evidence>
<proteinExistence type="predicted"/>
<name>A0A2V3IU53_9FLOR</name>
<sequence length="121" mass="13684">MILVFFVSYSSLREREIEKGRALSMKGEVNFEQDIVYAEKVERILDLLEDDLGEGDQNKDDKGVKSQTVAQKDDKPSAHLATKLNHLPNDVQQALSSKMNNKSIIDYFLEDLHTSDISVGQ</sequence>
<gene>
    <name evidence="2" type="ORF">BWQ96_04634</name>
</gene>
<comment type="caution">
    <text evidence="2">The sequence shown here is derived from an EMBL/GenBank/DDBJ whole genome shotgun (WGS) entry which is preliminary data.</text>
</comment>
<organism evidence="2 3">
    <name type="scientific">Gracilariopsis chorda</name>
    <dbReference type="NCBI Taxonomy" id="448386"/>
    <lineage>
        <taxon>Eukaryota</taxon>
        <taxon>Rhodophyta</taxon>
        <taxon>Florideophyceae</taxon>
        <taxon>Rhodymeniophycidae</taxon>
        <taxon>Gracilariales</taxon>
        <taxon>Gracilariaceae</taxon>
        <taxon>Gracilariopsis</taxon>
    </lineage>
</organism>
<evidence type="ECO:0000256" key="1">
    <source>
        <dbReference type="SAM" id="MobiDB-lite"/>
    </source>
</evidence>
<evidence type="ECO:0000313" key="3">
    <source>
        <dbReference type="Proteomes" id="UP000247409"/>
    </source>
</evidence>
<dbReference type="EMBL" id="NBIV01000056">
    <property type="protein sequence ID" value="PXF45629.1"/>
    <property type="molecule type" value="Genomic_DNA"/>
</dbReference>
<feature type="region of interest" description="Disordered" evidence="1">
    <location>
        <begin position="52"/>
        <end position="84"/>
    </location>
</feature>